<sequence length="78" mass="8917">MRENQTNVNPKDLHAVCVEYFGGPRKGSGSHVAIFKMPWLNNPRVNIQTGRDKRAKPYQVKQVLSAIDKLEKIRGEKK</sequence>
<dbReference type="OrthoDB" id="308644at2"/>
<keyword evidence="2" id="KW-1185">Reference proteome</keyword>
<evidence type="ECO:0000313" key="2">
    <source>
        <dbReference type="Proteomes" id="UP000192566"/>
    </source>
</evidence>
<gene>
    <name evidence="1" type="ORF">BST25_11075</name>
</gene>
<protein>
    <recommendedName>
        <fullName evidence="3">Toxin HicA</fullName>
    </recommendedName>
</protein>
<organism evidence="1 2">
    <name type="scientific">Mycobacterium heidelbergense</name>
    <dbReference type="NCBI Taxonomy" id="53376"/>
    <lineage>
        <taxon>Bacteria</taxon>
        <taxon>Bacillati</taxon>
        <taxon>Actinomycetota</taxon>
        <taxon>Actinomycetes</taxon>
        <taxon>Mycobacteriales</taxon>
        <taxon>Mycobacteriaceae</taxon>
        <taxon>Mycobacterium</taxon>
        <taxon>Mycobacterium simiae complex</taxon>
    </lineage>
</organism>
<comment type="caution">
    <text evidence="1">The sequence shown here is derived from an EMBL/GenBank/DDBJ whole genome shotgun (WGS) entry which is preliminary data.</text>
</comment>
<reference evidence="1 2" key="1">
    <citation type="submission" date="2017-02" db="EMBL/GenBank/DDBJ databases">
        <title>The new phylogeny of genus Mycobacterium.</title>
        <authorList>
            <person name="Tortoli E."/>
            <person name="Trovato A."/>
            <person name="Cirillo D.M."/>
        </authorList>
    </citation>
    <scope>NUCLEOTIDE SEQUENCE [LARGE SCALE GENOMIC DNA]</scope>
    <source>
        <strain evidence="1 2">DSM 44471</strain>
    </source>
</reference>
<evidence type="ECO:0008006" key="3">
    <source>
        <dbReference type="Google" id="ProtNLM"/>
    </source>
</evidence>
<name>A0A1X0DPD8_MYCHE</name>
<dbReference type="Proteomes" id="UP000192566">
    <property type="component" value="Unassembled WGS sequence"/>
</dbReference>
<dbReference type="EMBL" id="MVHR01000013">
    <property type="protein sequence ID" value="ORA73999.1"/>
    <property type="molecule type" value="Genomic_DNA"/>
</dbReference>
<dbReference type="AlphaFoldDB" id="A0A1X0DPD8"/>
<proteinExistence type="predicted"/>
<evidence type="ECO:0000313" key="1">
    <source>
        <dbReference type="EMBL" id="ORA73999.1"/>
    </source>
</evidence>
<dbReference type="STRING" id="53376.BST25_11075"/>
<accession>A0A1X0DPD8</accession>